<dbReference type="InterPro" id="IPR013762">
    <property type="entry name" value="Integrase-like_cat_sf"/>
</dbReference>
<evidence type="ECO:0000256" key="2">
    <source>
        <dbReference type="ARBA" id="ARBA00022908"/>
    </source>
</evidence>
<organism evidence="7 8">
    <name type="scientific">Acinetobacter ursingii</name>
    <dbReference type="NCBI Taxonomy" id="108980"/>
    <lineage>
        <taxon>Bacteria</taxon>
        <taxon>Pseudomonadati</taxon>
        <taxon>Pseudomonadota</taxon>
        <taxon>Gammaproteobacteria</taxon>
        <taxon>Moraxellales</taxon>
        <taxon>Moraxellaceae</taxon>
        <taxon>Acinetobacter</taxon>
    </lineage>
</organism>
<dbReference type="GO" id="GO:0008907">
    <property type="term" value="F:integrase activity"/>
    <property type="evidence" value="ECO:0007669"/>
    <property type="project" value="InterPro"/>
</dbReference>
<dbReference type="RefSeq" id="WP_263503723.1">
    <property type="nucleotide sequence ID" value="NZ_CP089044.1"/>
</dbReference>
<keyword evidence="2" id="KW-0229">DNA integration</keyword>
<evidence type="ECO:0000313" key="7">
    <source>
        <dbReference type="EMBL" id="UYF76541.1"/>
    </source>
</evidence>
<gene>
    <name evidence="7" type="ORF">LSO58_06610</name>
</gene>
<dbReference type="Gene3D" id="1.10.443.10">
    <property type="entry name" value="Intergrase catalytic core"/>
    <property type="match status" value="1"/>
</dbReference>
<dbReference type="SUPFAM" id="SSF56349">
    <property type="entry name" value="DNA breaking-rejoining enzymes"/>
    <property type="match status" value="1"/>
</dbReference>
<dbReference type="GO" id="GO:0006310">
    <property type="term" value="P:DNA recombination"/>
    <property type="evidence" value="ECO:0007669"/>
    <property type="project" value="UniProtKB-KW"/>
</dbReference>
<dbReference type="EMBL" id="CP089044">
    <property type="protein sequence ID" value="UYF76541.1"/>
    <property type="molecule type" value="Genomic_DNA"/>
</dbReference>
<evidence type="ECO:0000313" key="8">
    <source>
        <dbReference type="Proteomes" id="UP001164081"/>
    </source>
</evidence>
<dbReference type="GO" id="GO:0003677">
    <property type="term" value="F:DNA binding"/>
    <property type="evidence" value="ECO:0007669"/>
    <property type="project" value="UniProtKB-KW"/>
</dbReference>
<protein>
    <submittedName>
        <fullName evidence="7">Phage integrase Arm DNA-binding domain-containing protein</fullName>
    </submittedName>
</protein>
<evidence type="ECO:0000256" key="1">
    <source>
        <dbReference type="ARBA" id="ARBA00008857"/>
    </source>
</evidence>
<name>A0AA46S979_9GAMM</name>
<accession>A0AA46S979</accession>
<keyword evidence="3 7" id="KW-0238">DNA-binding</keyword>
<dbReference type="AlphaFoldDB" id="A0AA46S979"/>
<proteinExistence type="inferred from homology"/>
<comment type="similarity">
    <text evidence="1">Belongs to the 'phage' integrase family.</text>
</comment>
<evidence type="ECO:0000259" key="5">
    <source>
        <dbReference type="Pfam" id="PF00589"/>
    </source>
</evidence>
<dbReference type="InterPro" id="IPR011010">
    <property type="entry name" value="DNA_brk_join_enz"/>
</dbReference>
<dbReference type="Gene3D" id="3.30.160.60">
    <property type="entry name" value="Classic Zinc Finger"/>
    <property type="match status" value="1"/>
</dbReference>
<evidence type="ECO:0000259" key="6">
    <source>
        <dbReference type="Pfam" id="PF09003"/>
    </source>
</evidence>
<dbReference type="Proteomes" id="UP001164081">
    <property type="component" value="Chromosome"/>
</dbReference>
<dbReference type="InterPro" id="IPR002104">
    <property type="entry name" value="Integrase_catalytic"/>
</dbReference>
<feature type="domain" description="Integrase lambda-type N-terminal DNA-binding" evidence="6">
    <location>
        <begin position="1"/>
        <end position="62"/>
    </location>
</feature>
<evidence type="ECO:0000256" key="3">
    <source>
        <dbReference type="ARBA" id="ARBA00023125"/>
    </source>
</evidence>
<sequence>MSPRPRKKGNLDLPPHVEVNQHPNGTIYYRYVLPNNQRKSLGKDRQQAIVAAMALNAALDRNPDIVQKILEASKKAVSGTPLPTFKEALNEYITLHIPKKNYAATTLENVMANIEKYHNAWDQYQCTDISLTMISDYLKTQTDFQAEKNRSQLIDIWKYFTAQGWVNENIAEKTLKPMRPKKLRQRHSNESIEIIRGIAPEWLQLAIDLALHSIQRRHDLVVMQRTAINLKENTMTVLQHKSLNYDKPVYIEVDMHPELAETVIKCIENSMRLKCPYLIATRPERISEQIRNAKLHPFAVTEDHITKQFQKYRDLAGVYDHLEPRERPSFHDLRALGVYNITQKYGKTYAQALAGHATVKMTDHYISGHEEPKPTRVSFR</sequence>
<dbReference type="Pfam" id="PF00589">
    <property type="entry name" value="Phage_integrase"/>
    <property type="match status" value="1"/>
</dbReference>
<feature type="domain" description="Tyr recombinase" evidence="5">
    <location>
        <begin position="199"/>
        <end position="367"/>
    </location>
</feature>
<dbReference type="InterPro" id="IPR010998">
    <property type="entry name" value="Integrase_recombinase_N"/>
</dbReference>
<keyword evidence="4" id="KW-0233">DNA recombination</keyword>
<dbReference type="Gene3D" id="1.10.150.130">
    <property type="match status" value="1"/>
</dbReference>
<dbReference type="InterPro" id="IPR015094">
    <property type="entry name" value="Integrase_lambda-typ_DNA-bd_N"/>
</dbReference>
<reference evidence="7" key="1">
    <citation type="journal article" date="2022" name="J Glob Antimicrob Resist">
        <title>Comparative analysis of IMP-4- and OXA-58-containing plasmids of three carbapenemase-producing Acinetobacter ursingii strains in the Netherlands.</title>
        <authorList>
            <person name="Hendrickx A.P.A."/>
            <person name="Schade R.P."/>
            <person name="Landman F."/>
            <person name="Bosch T."/>
            <person name="Schouls L.M."/>
            <person name="van Dijk K."/>
        </authorList>
    </citation>
    <scope>NUCLEOTIDE SEQUENCE</scope>
    <source>
        <strain evidence="7">RIVM_C010761</strain>
    </source>
</reference>
<dbReference type="Pfam" id="PF09003">
    <property type="entry name" value="Arm-DNA-bind_1"/>
    <property type="match status" value="1"/>
</dbReference>
<evidence type="ECO:0000256" key="4">
    <source>
        <dbReference type="ARBA" id="ARBA00023172"/>
    </source>
</evidence>